<dbReference type="FunFam" id="1.20.140.40:FF:000006">
    <property type="entry name" value="Pectinesterase inhibitor 3"/>
    <property type="match status" value="1"/>
</dbReference>
<feature type="signal peptide" evidence="7">
    <location>
        <begin position="1"/>
        <end position="25"/>
    </location>
</feature>
<dbReference type="PANTHER" id="PTHR31080">
    <property type="entry name" value="PECTINESTERASE INHIBITOR-LIKE"/>
    <property type="match status" value="1"/>
</dbReference>
<evidence type="ECO:0000256" key="1">
    <source>
        <dbReference type="ARBA" id="ARBA00004271"/>
    </source>
</evidence>
<keyword evidence="3" id="KW-0964">Secreted</keyword>
<keyword evidence="5" id="KW-1015">Disulfide bond</keyword>
<sequence length="202" mass="22173">MEGSFLRHTLVALLIILLEFSTNLASNPSDNSNIEYIRTSCSGTIYRRLCYRSLSVYAAKIKSNPKTLANTALNITLKATKSTSRMMVKMSRIPGMIPRETAGAVADCIEVIGDSIDELQDSMDELGHIRNSNFWLTMGDVQTWVSAALTYEDTCVDGLQGRPLNGYTKTMIRRHILKVAHLTSNALALINSYAAGSNPPSP</sequence>
<dbReference type="SMART" id="SM00856">
    <property type="entry name" value="PMEI"/>
    <property type="match status" value="1"/>
</dbReference>
<protein>
    <recommendedName>
        <fullName evidence="8">Pectinesterase inhibitor domain-containing protein</fullName>
    </recommendedName>
</protein>
<dbReference type="PANTHER" id="PTHR31080:SF118">
    <property type="entry name" value="PECTINESTERASE INHIBITOR 10"/>
    <property type="match status" value="1"/>
</dbReference>
<evidence type="ECO:0000313" key="10">
    <source>
        <dbReference type="Proteomes" id="UP000027120"/>
    </source>
</evidence>
<dbReference type="CDD" id="cd15798">
    <property type="entry name" value="PMEI-like_3"/>
    <property type="match status" value="1"/>
</dbReference>
<dbReference type="EMBL" id="KK785143">
    <property type="protein sequence ID" value="KDO48402.1"/>
    <property type="molecule type" value="Genomic_DNA"/>
</dbReference>
<dbReference type="SMR" id="A0A067EB02"/>
<feature type="chain" id="PRO_5001636208" description="Pectinesterase inhibitor domain-containing protein" evidence="7">
    <location>
        <begin position="26"/>
        <end position="202"/>
    </location>
</feature>
<dbReference type="GO" id="GO:0004857">
    <property type="term" value="F:enzyme inhibitor activity"/>
    <property type="evidence" value="ECO:0000318"/>
    <property type="project" value="GO_Central"/>
</dbReference>
<proteinExistence type="inferred from homology"/>
<dbReference type="NCBIfam" id="TIGR01614">
    <property type="entry name" value="PME_inhib"/>
    <property type="match status" value="1"/>
</dbReference>
<evidence type="ECO:0000256" key="7">
    <source>
        <dbReference type="SAM" id="SignalP"/>
    </source>
</evidence>
<dbReference type="InterPro" id="IPR051955">
    <property type="entry name" value="PME_Inhibitor"/>
</dbReference>
<reference evidence="9 10" key="1">
    <citation type="submission" date="2014-04" db="EMBL/GenBank/DDBJ databases">
        <authorList>
            <consortium name="International Citrus Genome Consortium"/>
            <person name="Gmitter F."/>
            <person name="Chen C."/>
            <person name="Farmerie W."/>
            <person name="Harkins T."/>
            <person name="Desany B."/>
            <person name="Mohiuddin M."/>
            <person name="Kodira C."/>
            <person name="Borodovsky M."/>
            <person name="Lomsadze A."/>
            <person name="Burns P."/>
            <person name="Jenkins J."/>
            <person name="Prochnik S."/>
            <person name="Shu S."/>
            <person name="Chapman J."/>
            <person name="Pitluck S."/>
            <person name="Schmutz J."/>
            <person name="Rokhsar D."/>
        </authorList>
    </citation>
    <scope>NUCLEOTIDE SEQUENCE</scope>
</reference>
<evidence type="ECO:0000256" key="3">
    <source>
        <dbReference type="ARBA" id="ARBA00022525"/>
    </source>
</evidence>
<feature type="domain" description="Pectinesterase inhibitor" evidence="8">
    <location>
        <begin position="32"/>
        <end position="189"/>
    </location>
</feature>
<evidence type="ECO:0000313" key="9">
    <source>
        <dbReference type="EMBL" id="KDO48402.1"/>
    </source>
</evidence>
<evidence type="ECO:0000256" key="6">
    <source>
        <dbReference type="ARBA" id="ARBA00038471"/>
    </source>
</evidence>
<dbReference type="SUPFAM" id="SSF101148">
    <property type="entry name" value="Plant invertase/pectin methylesterase inhibitor"/>
    <property type="match status" value="1"/>
</dbReference>
<name>A0A067EB02_CITSI</name>
<keyword evidence="4 7" id="KW-0732">Signal</keyword>
<dbReference type="GO" id="GO:0009827">
    <property type="term" value="P:plant-type cell wall modification"/>
    <property type="evidence" value="ECO:0000318"/>
    <property type="project" value="GO_Central"/>
</dbReference>
<evidence type="ECO:0000256" key="4">
    <source>
        <dbReference type="ARBA" id="ARBA00022729"/>
    </source>
</evidence>
<evidence type="ECO:0000256" key="2">
    <source>
        <dbReference type="ARBA" id="ARBA00022523"/>
    </source>
</evidence>
<evidence type="ECO:0000259" key="8">
    <source>
        <dbReference type="SMART" id="SM00856"/>
    </source>
</evidence>
<dbReference type="Proteomes" id="UP000027120">
    <property type="component" value="Unassembled WGS sequence"/>
</dbReference>
<dbReference type="GO" id="GO:0048046">
    <property type="term" value="C:apoplast"/>
    <property type="evidence" value="ECO:0007669"/>
    <property type="project" value="UniProtKB-SubCell"/>
</dbReference>
<accession>A0A067EB02</accession>
<dbReference type="AlphaFoldDB" id="A0A067EB02"/>
<gene>
    <name evidence="9" type="ORF">CISIN_1g028904mg</name>
</gene>
<evidence type="ECO:0000256" key="5">
    <source>
        <dbReference type="ARBA" id="ARBA00023157"/>
    </source>
</evidence>
<dbReference type="InterPro" id="IPR035513">
    <property type="entry name" value="Invertase/methylesterase_inhib"/>
</dbReference>
<keyword evidence="10" id="KW-1185">Reference proteome</keyword>
<organism evidence="9 10">
    <name type="scientific">Citrus sinensis</name>
    <name type="common">Sweet orange</name>
    <name type="synonym">Citrus aurantium var. sinensis</name>
    <dbReference type="NCBI Taxonomy" id="2711"/>
    <lineage>
        <taxon>Eukaryota</taxon>
        <taxon>Viridiplantae</taxon>
        <taxon>Streptophyta</taxon>
        <taxon>Embryophyta</taxon>
        <taxon>Tracheophyta</taxon>
        <taxon>Spermatophyta</taxon>
        <taxon>Magnoliopsida</taxon>
        <taxon>eudicotyledons</taxon>
        <taxon>Gunneridae</taxon>
        <taxon>Pentapetalae</taxon>
        <taxon>rosids</taxon>
        <taxon>malvids</taxon>
        <taxon>Sapindales</taxon>
        <taxon>Rutaceae</taxon>
        <taxon>Aurantioideae</taxon>
        <taxon>Citrus</taxon>
    </lineage>
</organism>
<dbReference type="InterPro" id="IPR006501">
    <property type="entry name" value="Pectinesterase_inhib_dom"/>
</dbReference>
<keyword evidence="2" id="KW-0052">Apoplast</keyword>
<dbReference type="Gene3D" id="1.20.140.40">
    <property type="entry name" value="Invertase/pectin methylesterase inhibitor family protein"/>
    <property type="match status" value="1"/>
</dbReference>
<dbReference type="GO" id="GO:0009505">
    <property type="term" value="C:plant-type cell wall"/>
    <property type="evidence" value="ECO:0000318"/>
    <property type="project" value="GO_Central"/>
</dbReference>
<comment type="similarity">
    <text evidence="6">Belongs to the PMEI family.</text>
</comment>
<comment type="subcellular location">
    <subcellularLocation>
        <location evidence="1">Secreted</location>
        <location evidence="1">Extracellular space</location>
        <location evidence="1">Apoplast</location>
    </subcellularLocation>
</comment>
<dbReference type="Pfam" id="PF04043">
    <property type="entry name" value="PMEI"/>
    <property type="match status" value="1"/>
</dbReference>
<dbReference type="STRING" id="2711.A0A067EB02"/>